<keyword evidence="1" id="KW-0732">Signal</keyword>
<dbReference type="Pfam" id="PF06585">
    <property type="entry name" value="JHBP"/>
    <property type="match status" value="1"/>
</dbReference>
<dbReference type="InterPro" id="IPR038606">
    <property type="entry name" value="To_sf"/>
</dbReference>
<comment type="similarity">
    <text evidence="3">Belongs to the TO family.</text>
</comment>
<comment type="caution">
    <text evidence="4">The sequence shown here is derived from an EMBL/GenBank/DDBJ whole genome shotgun (WGS) entry which is preliminary data.</text>
</comment>
<evidence type="ECO:0008006" key="6">
    <source>
        <dbReference type="Google" id="ProtNLM"/>
    </source>
</evidence>
<accession>A0ABD0YX83</accession>
<dbReference type="SMART" id="SM00700">
    <property type="entry name" value="JHBP"/>
    <property type="match status" value="1"/>
</dbReference>
<dbReference type="PANTHER" id="PTHR11008">
    <property type="entry name" value="PROTEIN TAKEOUT-LIKE PROTEIN"/>
    <property type="match status" value="1"/>
</dbReference>
<dbReference type="FunFam" id="3.15.10.30:FF:000001">
    <property type="entry name" value="Takeout-like protein 1"/>
    <property type="match status" value="1"/>
</dbReference>
<dbReference type="InterPro" id="IPR010562">
    <property type="entry name" value="Haemolymph_juvenile_hormone-bd"/>
</dbReference>
<name>A0ABD0YX83_9HEMI</name>
<dbReference type="GO" id="GO:0007623">
    <property type="term" value="P:circadian rhythm"/>
    <property type="evidence" value="ECO:0007669"/>
    <property type="project" value="UniProtKB-ARBA"/>
</dbReference>
<evidence type="ECO:0000256" key="3">
    <source>
        <dbReference type="ARBA" id="ARBA00060902"/>
    </source>
</evidence>
<evidence type="ECO:0000313" key="5">
    <source>
        <dbReference type="Proteomes" id="UP001558652"/>
    </source>
</evidence>
<sequence>MFPYMAKGIPEVAIPRFEPLLIEKIGITKGHGAVTLAGTFHNLYAHGPSNTTAEYTRFDIDSGRFDIGLSIPTIRTESQYDLKGNILLLPLVGKGDAKLVLRNVSTEVFMKVSFPEVQGEEVMHVDHMKVDFRMASCRVHLDNLFNGNKVLGHTLNTFLNKNALEVVDELKENIGESLAAVFKKVMNDAFGRVPTKFWIPREAN</sequence>
<dbReference type="Gene3D" id="3.15.10.30">
    <property type="entry name" value="Haemolymph juvenile hormone binding protein"/>
    <property type="match status" value="1"/>
</dbReference>
<dbReference type="Proteomes" id="UP001558652">
    <property type="component" value="Unassembled WGS sequence"/>
</dbReference>
<organism evidence="4 5">
    <name type="scientific">Ranatra chinensis</name>
    <dbReference type="NCBI Taxonomy" id="642074"/>
    <lineage>
        <taxon>Eukaryota</taxon>
        <taxon>Metazoa</taxon>
        <taxon>Ecdysozoa</taxon>
        <taxon>Arthropoda</taxon>
        <taxon>Hexapoda</taxon>
        <taxon>Insecta</taxon>
        <taxon>Pterygota</taxon>
        <taxon>Neoptera</taxon>
        <taxon>Paraneoptera</taxon>
        <taxon>Hemiptera</taxon>
        <taxon>Heteroptera</taxon>
        <taxon>Panheteroptera</taxon>
        <taxon>Nepomorpha</taxon>
        <taxon>Nepidae</taxon>
        <taxon>Ranatrinae</taxon>
        <taxon>Ranatra</taxon>
    </lineage>
</organism>
<keyword evidence="2" id="KW-0090">Biological rhythms</keyword>
<dbReference type="PANTHER" id="PTHR11008:SF33">
    <property type="entry name" value="PROTEIN TAKEOUT"/>
    <property type="match status" value="1"/>
</dbReference>
<reference evidence="4 5" key="1">
    <citation type="submission" date="2024-07" db="EMBL/GenBank/DDBJ databases">
        <title>Chromosome-level genome assembly of the water stick insect Ranatra chinensis (Heteroptera: Nepidae).</title>
        <authorList>
            <person name="Liu X."/>
        </authorList>
    </citation>
    <scope>NUCLEOTIDE SEQUENCE [LARGE SCALE GENOMIC DNA]</scope>
    <source>
        <strain evidence="4">Cailab_2021Rc</strain>
        <tissue evidence="4">Muscle</tissue>
    </source>
</reference>
<dbReference type="AlphaFoldDB" id="A0ABD0YX83"/>
<dbReference type="EMBL" id="JBFDAA010000001">
    <property type="protein sequence ID" value="KAL1140559.1"/>
    <property type="molecule type" value="Genomic_DNA"/>
</dbReference>
<evidence type="ECO:0000313" key="4">
    <source>
        <dbReference type="EMBL" id="KAL1140559.1"/>
    </source>
</evidence>
<proteinExistence type="inferred from homology"/>
<keyword evidence="5" id="KW-1185">Reference proteome</keyword>
<evidence type="ECO:0000256" key="1">
    <source>
        <dbReference type="ARBA" id="ARBA00022729"/>
    </source>
</evidence>
<gene>
    <name evidence="4" type="ORF">AAG570_000489</name>
</gene>
<protein>
    <recommendedName>
        <fullName evidence="6">Protein takeout</fullName>
    </recommendedName>
</protein>
<evidence type="ECO:0000256" key="2">
    <source>
        <dbReference type="ARBA" id="ARBA00023108"/>
    </source>
</evidence>